<feature type="transmembrane region" description="Helical" evidence="9">
    <location>
        <begin position="559"/>
        <end position="575"/>
    </location>
</feature>
<feature type="domain" description="Sushi" evidence="12">
    <location>
        <begin position="24"/>
        <end position="91"/>
    </location>
</feature>
<dbReference type="InterPro" id="IPR057244">
    <property type="entry name" value="GAIN_B"/>
</dbReference>
<proteinExistence type="predicted"/>
<sequence>MVGAQTITCIDDSRWDKDMPYCIGTCEVPKPSTVEDYQIPNITIISGNDSYPYDSVVHLHCPIPGLRLDGVDTLTCTNKGWEPNKIAVCQDINECLEGKHDCHMLLKREECHNTIGNYECICLPDYERTADGVCNPIPIKQCPVTEGIDVCEDETEYISGFEYTWNNTNANCSSQWVPCPTGYIGYLFKECDVDGVWLEADTSRCISQEIIDITKMLENMTNVDDIVLVMEQLNEVENNFGDKMAKAEVLSIIIAKNPLVFNSTNDKKDNYINTMLQHHSNLLDLQAEWESTQHNIIEGIQQVFINIDKFGQTVYDYMLEIGRRDFNLKTNNIDYEVHFMDGDWFENKEYVILPESLNNRTTWSYIRIPTEIVQTDHEELQDKIAIIVVVYHNLSEILPTEAVGTVKSKYRTWVTSVTALVNVIKVNTPVISARIYPEDGVQTSDLKRNISLKLNHIQVGHDAECFFMKYGYSSGLWSDSGCSRIATNDTESYTICTCNHLTNFVAIMKMGLRPVPFLEAAWELCILIGAVVANTLLLISLIMLYYARLYSDRYFTIKQLGISLLMTIVTLVVGIKSQKNTSHTVLNFLKESVVKLNSDQWCTETNIIRA</sequence>
<dbReference type="SMART" id="SM00032">
    <property type="entry name" value="CCP"/>
    <property type="match status" value="1"/>
</dbReference>
<evidence type="ECO:0000256" key="2">
    <source>
        <dbReference type="ARBA" id="ARBA00022475"/>
    </source>
</evidence>
<organism evidence="13 14">
    <name type="scientific">Saccoglossus kowalevskii</name>
    <name type="common">Acorn worm</name>
    <dbReference type="NCBI Taxonomy" id="10224"/>
    <lineage>
        <taxon>Eukaryota</taxon>
        <taxon>Metazoa</taxon>
        <taxon>Hemichordata</taxon>
        <taxon>Enteropneusta</taxon>
        <taxon>Harrimaniidae</taxon>
        <taxon>Saccoglossus</taxon>
    </lineage>
</organism>
<evidence type="ECO:0000256" key="9">
    <source>
        <dbReference type="SAM" id="Phobius"/>
    </source>
</evidence>
<feature type="domain" description="G-protein coupled receptors family 2 profile 1" evidence="11">
    <location>
        <begin position="110"/>
        <end position="209"/>
    </location>
</feature>
<dbReference type="PANTHER" id="PTHR12011:SF347">
    <property type="entry name" value="FI21270P1-RELATED"/>
    <property type="match status" value="1"/>
</dbReference>
<dbReference type="PROSITE" id="PS50923">
    <property type="entry name" value="SUSHI"/>
    <property type="match status" value="1"/>
</dbReference>
<dbReference type="SUPFAM" id="SSF57535">
    <property type="entry name" value="Complement control module/SCR domain"/>
    <property type="match status" value="1"/>
</dbReference>
<evidence type="ECO:0000313" key="14">
    <source>
        <dbReference type="RefSeq" id="XP_006811623.1"/>
    </source>
</evidence>
<evidence type="ECO:0000259" key="10">
    <source>
        <dbReference type="PROSITE" id="PS50221"/>
    </source>
</evidence>
<dbReference type="CDD" id="cd00054">
    <property type="entry name" value="EGF_CA"/>
    <property type="match status" value="1"/>
</dbReference>
<dbReference type="GeneID" id="102807152"/>
<reference evidence="14" key="1">
    <citation type="submission" date="2025-08" db="UniProtKB">
        <authorList>
            <consortium name="RefSeq"/>
        </authorList>
    </citation>
    <scope>IDENTIFICATION</scope>
    <source>
        <tissue evidence="14">Testes</tissue>
    </source>
</reference>
<evidence type="ECO:0000259" key="12">
    <source>
        <dbReference type="PROSITE" id="PS50923"/>
    </source>
</evidence>
<keyword evidence="5 9" id="KW-1133">Transmembrane helix</keyword>
<feature type="transmembrane region" description="Helical" evidence="9">
    <location>
        <begin position="520"/>
        <end position="547"/>
    </location>
</feature>
<evidence type="ECO:0000256" key="7">
    <source>
        <dbReference type="ARBA" id="ARBA00023157"/>
    </source>
</evidence>
<keyword evidence="3" id="KW-0245">EGF-like domain</keyword>
<keyword evidence="8" id="KW-0768">Sushi</keyword>
<evidence type="ECO:0000259" key="11">
    <source>
        <dbReference type="PROSITE" id="PS50227"/>
    </source>
</evidence>
<name>A0ABM0LV32_SACKO</name>
<dbReference type="SMART" id="SM00179">
    <property type="entry name" value="EGF_CA"/>
    <property type="match status" value="1"/>
</dbReference>
<comment type="caution">
    <text evidence="8">Lacks conserved residue(s) required for the propagation of feature annotation.</text>
</comment>
<evidence type="ECO:0000256" key="4">
    <source>
        <dbReference type="ARBA" id="ARBA00022692"/>
    </source>
</evidence>
<dbReference type="SUPFAM" id="SSF57196">
    <property type="entry name" value="EGF/Laminin"/>
    <property type="match status" value="1"/>
</dbReference>
<dbReference type="Pfam" id="PF00084">
    <property type="entry name" value="Sushi"/>
    <property type="match status" value="1"/>
</dbReference>
<dbReference type="PROSITE" id="PS50227">
    <property type="entry name" value="G_PROTEIN_RECEP_F2_3"/>
    <property type="match status" value="1"/>
</dbReference>
<dbReference type="Proteomes" id="UP000694865">
    <property type="component" value="Unplaced"/>
</dbReference>
<keyword evidence="2" id="KW-1003">Cell membrane</keyword>
<keyword evidence="4 9" id="KW-0812">Transmembrane</keyword>
<dbReference type="PROSITE" id="PS50221">
    <property type="entry name" value="GAIN_B"/>
    <property type="match status" value="1"/>
</dbReference>
<gene>
    <name evidence="14" type="primary">LOC102807152</name>
</gene>
<dbReference type="InterPro" id="IPR000436">
    <property type="entry name" value="Sushi_SCR_CCP_dom"/>
</dbReference>
<dbReference type="Gene3D" id="2.10.25.10">
    <property type="entry name" value="Laminin"/>
    <property type="match status" value="1"/>
</dbReference>
<dbReference type="SMART" id="SM00303">
    <property type="entry name" value="GPS"/>
    <property type="match status" value="1"/>
</dbReference>
<dbReference type="Gene3D" id="2.60.220.50">
    <property type="match status" value="1"/>
</dbReference>
<dbReference type="Gene3D" id="2.10.70.10">
    <property type="entry name" value="Complement Module, domain 1"/>
    <property type="match status" value="1"/>
</dbReference>
<dbReference type="Pfam" id="PF01825">
    <property type="entry name" value="GPS"/>
    <property type="match status" value="1"/>
</dbReference>
<dbReference type="InterPro" id="IPR046338">
    <property type="entry name" value="GAIN_dom_sf"/>
</dbReference>
<evidence type="ECO:0000256" key="1">
    <source>
        <dbReference type="ARBA" id="ARBA00004236"/>
    </source>
</evidence>
<evidence type="ECO:0000256" key="5">
    <source>
        <dbReference type="ARBA" id="ARBA00022989"/>
    </source>
</evidence>
<dbReference type="InterPro" id="IPR001881">
    <property type="entry name" value="EGF-like_Ca-bd_dom"/>
</dbReference>
<accession>A0ABM0LV32</accession>
<dbReference type="InterPro" id="IPR035976">
    <property type="entry name" value="Sushi/SCR/CCP_sf"/>
</dbReference>
<feature type="domain" description="GAIN-B" evidence="10">
    <location>
        <begin position="344"/>
        <end position="516"/>
    </location>
</feature>
<evidence type="ECO:0000256" key="8">
    <source>
        <dbReference type="PROSITE-ProRule" id="PRU00302"/>
    </source>
</evidence>
<dbReference type="RefSeq" id="XP_006811623.1">
    <property type="nucleotide sequence ID" value="XM_006811560.1"/>
</dbReference>
<comment type="subcellular location">
    <subcellularLocation>
        <location evidence="1">Cell membrane</location>
    </subcellularLocation>
</comment>
<keyword evidence="7" id="KW-1015">Disulfide bond</keyword>
<dbReference type="InterPro" id="IPR001879">
    <property type="entry name" value="GPCR_2_extracellular_dom"/>
</dbReference>
<evidence type="ECO:0000256" key="3">
    <source>
        <dbReference type="ARBA" id="ARBA00022536"/>
    </source>
</evidence>
<keyword evidence="13" id="KW-1185">Reference proteome</keyword>
<dbReference type="InterPro" id="IPR000203">
    <property type="entry name" value="GPS"/>
</dbReference>
<keyword evidence="6 9" id="KW-0472">Membrane</keyword>
<evidence type="ECO:0000313" key="13">
    <source>
        <dbReference type="Proteomes" id="UP000694865"/>
    </source>
</evidence>
<dbReference type="CDD" id="cd00033">
    <property type="entry name" value="CCP"/>
    <property type="match status" value="1"/>
</dbReference>
<dbReference type="PANTHER" id="PTHR12011">
    <property type="entry name" value="ADHESION G-PROTEIN COUPLED RECEPTOR"/>
    <property type="match status" value="1"/>
</dbReference>
<dbReference type="InterPro" id="IPR049883">
    <property type="entry name" value="NOTCH1_EGF-like"/>
</dbReference>
<dbReference type="Pfam" id="PF07645">
    <property type="entry name" value="EGF_CA"/>
    <property type="match status" value="1"/>
</dbReference>
<evidence type="ECO:0000256" key="6">
    <source>
        <dbReference type="ARBA" id="ARBA00023136"/>
    </source>
</evidence>
<protein>
    <submittedName>
        <fullName evidence="14">Latrophilin-3-like</fullName>
    </submittedName>
</protein>